<organism evidence="2 3">
    <name type="scientific">Sphingobium olei</name>
    <dbReference type="NCBI Taxonomy" id="420955"/>
    <lineage>
        <taxon>Bacteria</taxon>
        <taxon>Pseudomonadati</taxon>
        <taxon>Pseudomonadota</taxon>
        <taxon>Alphaproteobacteria</taxon>
        <taxon>Sphingomonadales</taxon>
        <taxon>Sphingomonadaceae</taxon>
        <taxon>Sphingobium</taxon>
    </lineage>
</organism>
<proteinExistence type="predicted"/>
<evidence type="ECO:0000259" key="1">
    <source>
        <dbReference type="Pfam" id="PF23859"/>
    </source>
</evidence>
<evidence type="ECO:0000313" key="2">
    <source>
        <dbReference type="EMBL" id="MFD1104396.1"/>
    </source>
</evidence>
<comment type="caution">
    <text evidence="2">The sequence shown here is derived from an EMBL/GenBank/DDBJ whole genome shotgun (WGS) entry which is preliminary data.</text>
</comment>
<keyword evidence="3" id="KW-1185">Reference proteome</keyword>
<dbReference type="Pfam" id="PF23859">
    <property type="entry name" value="DpdA"/>
    <property type="match status" value="1"/>
</dbReference>
<dbReference type="Gene3D" id="3.20.20.105">
    <property type="entry name" value="Queuine tRNA-ribosyltransferase-like"/>
    <property type="match status" value="1"/>
</dbReference>
<protein>
    <recommendedName>
        <fullName evidence="1">DeoxyPurine in DNA protein A domain-containing protein</fullName>
    </recommendedName>
</protein>
<accession>A0ABW3NVK3</accession>
<name>A0ABW3NVK3_9SPHN</name>
<dbReference type="SUPFAM" id="SSF51713">
    <property type="entry name" value="tRNA-guanine transglycosylase"/>
    <property type="match status" value="1"/>
</dbReference>
<sequence length="352" mass="39563">MLLARRLSLMAIEIMVGLPHLREGPILNRARTMQVPTLISANALSRWNRSKGWPEWQGWRLDLLKNASGLSSIALDSAGFVALSRYRAYPWATEDYLDLAASYPFRWFASMDYCVEPEIAPDREEVRDRISRTIRVNRDCWRGAHDRAIAHRFMPVIQGRVAGDYENCIDALGDIIDVVPLIGIGSMCRRPVGGSDGVIAIFEHLDRILGSRTMIHGFGIKGTALSKLSGLEHRVASTDSQAFGLTSRIEARQRGISKTDAFVADHMERWARRQYARSALAPTPIQGELPLGPDDRLPRDPWERAIAQARAEIRALIEEGQLSHDEISEPWIAQWAADIFQAEPLESTEDSR</sequence>
<feature type="domain" description="DeoxyPurine in DNA protein A" evidence="1">
    <location>
        <begin position="71"/>
        <end position="273"/>
    </location>
</feature>
<dbReference type="RefSeq" id="WP_380909662.1">
    <property type="nucleotide sequence ID" value="NZ_JBHTLS010000097.1"/>
</dbReference>
<dbReference type="InterPro" id="IPR036511">
    <property type="entry name" value="TGT-like_sf"/>
</dbReference>
<dbReference type="InterPro" id="IPR055645">
    <property type="entry name" value="DpdA"/>
</dbReference>
<evidence type="ECO:0000313" key="3">
    <source>
        <dbReference type="Proteomes" id="UP001597203"/>
    </source>
</evidence>
<reference evidence="3" key="1">
    <citation type="journal article" date="2019" name="Int. J. Syst. Evol. Microbiol.">
        <title>The Global Catalogue of Microorganisms (GCM) 10K type strain sequencing project: providing services to taxonomists for standard genome sequencing and annotation.</title>
        <authorList>
            <consortium name="The Broad Institute Genomics Platform"/>
            <consortium name="The Broad Institute Genome Sequencing Center for Infectious Disease"/>
            <person name="Wu L."/>
            <person name="Ma J."/>
        </authorList>
    </citation>
    <scope>NUCLEOTIDE SEQUENCE [LARGE SCALE GENOMIC DNA]</scope>
    <source>
        <strain evidence="3">CCUG 54329</strain>
    </source>
</reference>
<dbReference type="EMBL" id="JBHTLS010000097">
    <property type="protein sequence ID" value="MFD1104396.1"/>
    <property type="molecule type" value="Genomic_DNA"/>
</dbReference>
<gene>
    <name evidence="2" type="ORF">ACFQ24_05860</name>
</gene>
<dbReference type="Proteomes" id="UP001597203">
    <property type="component" value="Unassembled WGS sequence"/>
</dbReference>